<dbReference type="PROSITE" id="PS51257">
    <property type="entry name" value="PROKAR_LIPOPROTEIN"/>
    <property type="match status" value="1"/>
</dbReference>
<proteinExistence type="predicted"/>
<organism evidence="1 2">
    <name type="scientific">Anopheles culicifacies</name>
    <dbReference type="NCBI Taxonomy" id="139723"/>
    <lineage>
        <taxon>Eukaryota</taxon>
        <taxon>Metazoa</taxon>
        <taxon>Ecdysozoa</taxon>
        <taxon>Arthropoda</taxon>
        <taxon>Hexapoda</taxon>
        <taxon>Insecta</taxon>
        <taxon>Pterygota</taxon>
        <taxon>Neoptera</taxon>
        <taxon>Endopterygota</taxon>
        <taxon>Diptera</taxon>
        <taxon>Nematocera</taxon>
        <taxon>Culicoidea</taxon>
        <taxon>Culicidae</taxon>
        <taxon>Anophelinae</taxon>
        <taxon>Anopheles</taxon>
        <taxon>culicifacies species complex</taxon>
    </lineage>
</organism>
<dbReference type="AlphaFoldDB" id="A0A182MN40"/>
<sequence>MQRRRKVQRRKRAPVLCASGQQCCSQAGFSCLEEFTPSLPPTVPGKQISSRLAGGLRRAATHALDGVDGKGTINHTVGAVVGVLRKCASASRREVPGPPVLEGLP</sequence>
<evidence type="ECO:0000313" key="1">
    <source>
        <dbReference type="EnsemblMetazoa" id="ACUA022230-PA"/>
    </source>
</evidence>
<dbReference type="EMBL" id="AXCM01002268">
    <property type="status" value="NOT_ANNOTATED_CDS"/>
    <property type="molecule type" value="Genomic_DNA"/>
</dbReference>
<protein>
    <submittedName>
        <fullName evidence="1">Uncharacterized protein</fullName>
    </submittedName>
</protein>
<reference evidence="2" key="1">
    <citation type="submission" date="2013-09" db="EMBL/GenBank/DDBJ databases">
        <title>The Genome Sequence of Anopheles culicifacies species A.</title>
        <authorList>
            <consortium name="The Broad Institute Genomics Platform"/>
            <person name="Neafsey D.E."/>
            <person name="Besansky N."/>
            <person name="Howell P."/>
            <person name="Walton C."/>
            <person name="Young S.K."/>
            <person name="Zeng Q."/>
            <person name="Gargeya S."/>
            <person name="Fitzgerald M."/>
            <person name="Haas B."/>
            <person name="Abouelleil A."/>
            <person name="Allen A.W."/>
            <person name="Alvarado L."/>
            <person name="Arachchi H.M."/>
            <person name="Berlin A.M."/>
            <person name="Chapman S.B."/>
            <person name="Gainer-Dewar J."/>
            <person name="Goldberg J."/>
            <person name="Griggs A."/>
            <person name="Gujja S."/>
            <person name="Hansen M."/>
            <person name="Howarth C."/>
            <person name="Imamovic A."/>
            <person name="Ireland A."/>
            <person name="Larimer J."/>
            <person name="McCowan C."/>
            <person name="Murphy C."/>
            <person name="Pearson M."/>
            <person name="Poon T.W."/>
            <person name="Priest M."/>
            <person name="Roberts A."/>
            <person name="Saif S."/>
            <person name="Shea T."/>
            <person name="Sisk P."/>
            <person name="Sykes S."/>
            <person name="Wortman J."/>
            <person name="Nusbaum C."/>
            <person name="Birren B."/>
        </authorList>
    </citation>
    <scope>NUCLEOTIDE SEQUENCE [LARGE SCALE GENOMIC DNA]</scope>
    <source>
        <strain evidence="2">A-37</strain>
    </source>
</reference>
<reference evidence="1" key="2">
    <citation type="submission" date="2020-05" db="UniProtKB">
        <authorList>
            <consortium name="EnsemblMetazoa"/>
        </authorList>
    </citation>
    <scope>IDENTIFICATION</scope>
    <source>
        <strain evidence="1">A-37</strain>
    </source>
</reference>
<dbReference type="VEuPathDB" id="VectorBase:ACUA022230"/>
<name>A0A182MN40_9DIPT</name>
<dbReference type="EnsemblMetazoa" id="ACUA022230-RA">
    <property type="protein sequence ID" value="ACUA022230-PA"/>
    <property type="gene ID" value="ACUA022230"/>
</dbReference>
<evidence type="ECO:0000313" key="2">
    <source>
        <dbReference type="Proteomes" id="UP000075883"/>
    </source>
</evidence>
<accession>A0A182MN40</accession>
<keyword evidence="2" id="KW-1185">Reference proteome</keyword>
<dbReference type="Proteomes" id="UP000075883">
    <property type="component" value="Unassembled WGS sequence"/>
</dbReference>